<dbReference type="AlphaFoldDB" id="A0A060PRI4"/>
<sequence length="324" mass="35889">MDQENLDVLIVGAGPGGIATAVECEIAGVKKVLLCEKTESHSGMLEKFYKAGKRIDKDYKKQVVELKGHIPFKDSFKEETLENFTNLLKEHHITPSYKTDIESVKKEGEYFKITTTSNTTYHAKFVVVAIGKMGQPNRPTTYKIPVALSKQVVFSINDCKENEKTLVIGGGNSAVEYAIALCKTTPTTLNYRKKEFSRINEDNAKNLQEVLNNNTLKSKLGVDIESLEEDGAQIKVNFTDNTSESFDRLLYAIGGSTPLEFFKRCSLELDPSTNIPVVKENLESNNIPNLFIVGDILFKSGASIATALNHGYDAAVEIAKRLHS</sequence>
<dbReference type="InterPro" id="IPR036188">
    <property type="entry name" value="FAD/NAD-bd_sf"/>
</dbReference>
<dbReference type="Gene3D" id="3.50.50.60">
    <property type="entry name" value="FAD/NAD(P)-binding domain"/>
    <property type="match status" value="2"/>
</dbReference>
<dbReference type="PRINTS" id="PR00469">
    <property type="entry name" value="PNDRDTASEII"/>
</dbReference>
<dbReference type="InterPro" id="IPR050097">
    <property type="entry name" value="Ferredoxin-NADP_redctase_2"/>
</dbReference>
<keyword evidence="1" id="KW-0285">Flavoprotein</keyword>
<dbReference type="Proteomes" id="UP000031662">
    <property type="component" value="Chromosome"/>
</dbReference>
<evidence type="ECO:0000256" key="1">
    <source>
        <dbReference type="ARBA" id="ARBA00022630"/>
    </source>
</evidence>
<evidence type="ECO:0000313" key="3">
    <source>
        <dbReference type="EMBL" id="BAO97175.1"/>
    </source>
</evidence>
<name>A0A060PRI4_HELPX</name>
<evidence type="ECO:0000256" key="2">
    <source>
        <dbReference type="ARBA" id="ARBA00023002"/>
    </source>
</evidence>
<dbReference type="GO" id="GO:0016491">
    <property type="term" value="F:oxidoreductase activity"/>
    <property type="evidence" value="ECO:0007669"/>
    <property type="project" value="UniProtKB-KW"/>
</dbReference>
<accession>A0A060PRI4</accession>
<protein>
    <submittedName>
        <fullName evidence="3">Thioredoxin reductase</fullName>
    </submittedName>
</protein>
<dbReference type="HOGENOM" id="CLU_059172_0_0_7"/>
<reference evidence="3 4" key="1">
    <citation type="submission" date="2013-11" db="EMBL/GenBank/DDBJ databases">
        <title>Estimation of Helicobacter pylori bacteriophage ecology using H. pylori isolates.</title>
        <authorList>
            <person name="Uchiyama J."/>
            <person name="Takemura-Uchiyama I."/>
            <person name="Ujihara T."/>
            <person name="Matsuzaki S."/>
        </authorList>
    </citation>
    <scope>NUCLEOTIDE SEQUENCE [LARGE SCALE GENOMIC DNA]</scope>
    <source>
        <strain evidence="3 4">NY40</strain>
    </source>
</reference>
<keyword evidence="2" id="KW-0560">Oxidoreductase</keyword>
<dbReference type="PRINTS" id="PR00368">
    <property type="entry name" value="FADPNR"/>
</dbReference>
<dbReference type="RefSeq" id="WP_041049688.1">
    <property type="nucleotide sequence ID" value="NZ_AP014523.1"/>
</dbReference>
<proteinExistence type="predicted"/>
<dbReference type="SUPFAM" id="SSF51905">
    <property type="entry name" value="FAD/NAD(P)-binding domain"/>
    <property type="match status" value="1"/>
</dbReference>
<gene>
    <name evidence="3" type="ORF">NY40_0144</name>
</gene>
<dbReference type="PANTHER" id="PTHR48105">
    <property type="entry name" value="THIOREDOXIN REDUCTASE 1-RELATED-RELATED"/>
    <property type="match status" value="1"/>
</dbReference>
<organism evidence="3 4">
    <name type="scientific">Helicobacter pylori NY40</name>
    <dbReference type="NCBI Taxonomy" id="1426844"/>
    <lineage>
        <taxon>Bacteria</taxon>
        <taxon>Pseudomonadati</taxon>
        <taxon>Campylobacterota</taxon>
        <taxon>Epsilonproteobacteria</taxon>
        <taxon>Campylobacterales</taxon>
        <taxon>Helicobacteraceae</taxon>
        <taxon>Helicobacter</taxon>
    </lineage>
</organism>
<dbReference type="Pfam" id="PF13738">
    <property type="entry name" value="Pyr_redox_3"/>
    <property type="match status" value="1"/>
</dbReference>
<evidence type="ECO:0000313" key="4">
    <source>
        <dbReference type="Proteomes" id="UP000031662"/>
    </source>
</evidence>
<dbReference type="EMBL" id="AP014523">
    <property type="protein sequence ID" value="BAO97175.1"/>
    <property type="molecule type" value="Genomic_DNA"/>
</dbReference>